<feature type="domain" description="RelA/SpoT" evidence="1">
    <location>
        <begin position="69"/>
        <end position="188"/>
    </location>
</feature>
<name>K6XQR3_9ALTE</name>
<dbReference type="Pfam" id="PF04607">
    <property type="entry name" value="RelA_SpoT"/>
    <property type="match status" value="1"/>
</dbReference>
<comment type="caution">
    <text evidence="2">The sequence shown here is derived from an EMBL/GenBank/DDBJ whole genome shotgun (WGS) entry which is preliminary data.</text>
</comment>
<dbReference type="CDD" id="cd05399">
    <property type="entry name" value="NT_Rel-Spo_like"/>
    <property type="match status" value="1"/>
</dbReference>
<organism evidence="2 3">
    <name type="scientific">Aliiglaciecola lipolytica E3</name>
    <dbReference type="NCBI Taxonomy" id="1127673"/>
    <lineage>
        <taxon>Bacteria</taxon>
        <taxon>Pseudomonadati</taxon>
        <taxon>Pseudomonadota</taxon>
        <taxon>Gammaproteobacteria</taxon>
        <taxon>Alteromonadales</taxon>
        <taxon>Alteromonadaceae</taxon>
        <taxon>Aliiglaciecola</taxon>
    </lineage>
</organism>
<dbReference type="InterPro" id="IPR052366">
    <property type="entry name" value="GTP_Pyrophosphokinase"/>
</dbReference>
<gene>
    <name evidence="2" type="ORF">GLIP_1390</name>
</gene>
<sequence length="391" mass="45285">MDAIYSGKAITKAGEKLIADDVLKDNQEFSNAMDVLSYWRHTFEAPLETAFDVVEKEAQAYDKQAICAKRLKRHVSIVNKLRRFEKMKLRNMQDIGGCRVIVSSIKKLRQIERRLKKRSEFRIRGGQVKMKDYINHPKEDGYRSVHLIGQFNDGKGGKKYIEIQLRTVVQHYWATSLEIVDLFTHQSLKTNQGEEVWKSFFRDAGALFEVIDNIHLFSQLDHKSQFEKMYEHIFQHPDKKAREHMLACCKRVVKSCRDLKIINKLEAYTGSLKVVDDRLNDERIRGYVLLEINMKQKKVQTTVFEEENAQKAAQVYVAAEKHAAVTEDAVVALVFSNAVGGIKSAYPNYFADSSEFIRCLLYIRRIYEAYDSEKSFSTSVLKTLFGVKQKN</sequence>
<dbReference type="PANTHER" id="PTHR47837:SF1">
    <property type="entry name" value="GTP PYROPHOSPHOKINASE YJBM"/>
    <property type="match status" value="1"/>
</dbReference>
<dbReference type="eggNOG" id="COG2357">
    <property type="taxonomic scope" value="Bacteria"/>
</dbReference>
<dbReference type="InterPro" id="IPR007685">
    <property type="entry name" value="RelA_SpoT"/>
</dbReference>
<dbReference type="AlphaFoldDB" id="K6XQR3"/>
<dbReference type="InterPro" id="IPR043519">
    <property type="entry name" value="NT_sf"/>
</dbReference>
<protein>
    <recommendedName>
        <fullName evidence="1">RelA/SpoT domain-containing protein</fullName>
    </recommendedName>
</protein>
<dbReference type="Proteomes" id="UP000006334">
    <property type="component" value="Unassembled WGS sequence"/>
</dbReference>
<dbReference type="SMART" id="SM00954">
    <property type="entry name" value="RelA_SpoT"/>
    <property type="match status" value="1"/>
</dbReference>
<reference evidence="2 3" key="1">
    <citation type="journal article" date="2017" name="Antonie Van Leeuwenhoek">
        <title>Rhizobium rhizosphaerae sp. nov., a novel species isolated from rice rhizosphere.</title>
        <authorList>
            <person name="Zhao J.J."/>
            <person name="Zhang J."/>
            <person name="Zhang R.J."/>
            <person name="Zhang C.W."/>
            <person name="Yin H.Q."/>
            <person name="Zhang X.X."/>
        </authorList>
    </citation>
    <scope>NUCLEOTIDE SEQUENCE [LARGE SCALE GENOMIC DNA]</scope>
    <source>
        <strain evidence="2 3">E3</strain>
    </source>
</reference>
<keyword evidence="3" id="KW-1185">Reference proteome</keyword>
<dbReference type="STRING" id="1127673.GLIP_1390"/>
<evidence type="ECO:0000259" key="1">
    <source>
        <dbReference type="SMART" id="SM00954"/>
    </source>
</evidence>
<evidence type="ECO:0000313" key="2">
    <source>
        <dbReference type="EMBL" id="GAC14031.1"/>
    </source>
</evidence>
<proteinExistence type="predicted"/>
<dbReference type="EMBL" id="BAEN01000030">
    <property type="protein sequence ID" value="GAC14031.1"/>
    <property type="molecule type" value="Genomic_DNA"/>
</dbReference>
<dbReference type="GO" id="GO:0015969">
    <property type="term" value="P:guanosine tetraphosphate metabolic process"/>
    <property type="evidence" value="ECO:0007669"/>
    <property type="project" value="InterPro"/>
</dbReference>
<dbReference type="PANTHER" id="PTHR47837">
    <property type="entry name" value="GTP PYROPHOSPHOKINASE YJBM"/>
    <property type="match status" value="1"/>
</dbReference>
<evidence type="ECO:0000313" key="3">
    <source>
        <dbReference type="Proteomes" id="UP000006334"/>
    </source>
</evidence>
<accession>K6XQR3</accession>
<dbReference type="Gene3D" id="3.30.460.10">
    <property type="entry name" value="Beta Polymerase, domain 2"/>
    <property type="match status" value="1"/>
</dbReference>
<dbReference type="SUPFAM" id="SSF81301">
    <property type="entry name" value="Nucleotidyltransferase"/>
    <property type="match status" value="1"/>
</dbReference>